<proteinExistence type="predicted"/>
<comment type="caution">
    <text evidence="1">The sequence shown here is derived from an EMBL/GenBank/DDBJ whole genome shotgun (WGS) entry which is preliminary data.</text>
</comment>
<protein>
    <submittedName>
        <fullName evidence="1">Uncharacterized protein</fullName>
    </submittedName>
</protein>
<keyword evidence="2" id="KW-1185">Reference proteome</keyword>
<name>A0ABQ0XRI3_9STAP</name>
<dbReference type="EMBL" id="BKAV01000002">
    <property type="protein sequence ID" value="GEP99331.1"/>
    <property type="molecule type" value="Genomic_DNA"/>
</dbReference>
<evidence type="ECO:0000313" key="1">
    <source>
        <dbReference type="EMBL" id="GEP99331.1"/>
    </source>
</evidence>
<organism evidence="1 2">
    <name type="scientific">Staphylococcus arlettae</name>
    <dbReference type="NCBI Taxonomy" id="29378"/>
    <lineage>
        <taxon>Bacteria</taxon>
        <taxon>Bacillati</taxon>
        <taxon>Bacillota</taxon>
        <taxon>Bacilli</taxon>
        <taxon>Bacillales</taxon>
        <taxon>Staphylococcaceae</taxon>
        <taxon>Staphylococcus</taxon>
    </lineage>
</organism>
<sequence>MSCSFYCIYNLLVGKVVTAKISGLAELDFIISDDDLTQNMDKNIIKYVNLI</sequence>
<reference evidence="1 2" key="1">
    <citation type="submission" date="2019-07" db="EMBL/GenBank/DDBJ databases">
        <title>Whole genome shotgun sequence of Staphylococcus arlettae NBRC 109765.</title>
        <authorList>
            <person name="Hosoyama A."/>
            <person name="Uohara A."/>
            <person name="Ohji S."/>
            <person name="Ichikawa N."/>
        </authorList>
    </citation>
    <scope>NUCLEOTIDE SEQUENCE [LARGE SCALE GENOMIC DNA]</scope>
    <source>
        <strain evidence="1 2">NBRC 109765</strain>
    </source>
</reference>
<evidence type="ECO:0000313" key="2">
    <source>
        <dbReference type="Proteomes" id="UP000321598"/>
    </source>
</evidence>
<dbReference type="Proteomes" id="UP000321598">
    <property type="component" value="Unassembled WGS sequence"/>
</dbReference>
<gene>
    <name evidence="1" type="ORF">SAR03_03690</name>
</gene>
<accession>A0ABQ0XRI3</accession>